<dbReference type="RefSeq" id="WP_310772676.1">
    <property type="nucleotide sequence ID" value="NZ_CP134050.1"/>
</dbReference>
<evidence type="ECO:0000313" key="4">
    <source>
        <dbReference type="Proteomes" id="UP001256827"/>
    </source>
</evidence>
<feature type="coiled-coil region" evidence="1">
    <location>
        <begin position="37"/>
        <end position="64"/>
    </location>
</feature>
<evidence type="ECO:0000256" key="1">
    <source>
        <dbReference type="SAM" id="Coils"/>
    </source>
</evidence>
<protein>
    <recommendedName>
        <fullName evidence="5">Lipoprotein</fullName>
    </recommendedName>
</protein>
<evidence type="ECO:0000256" key="2">
    <source>
        <dbReference type="SAM" id="Phobius"/>
    </source>
</evidence>
<organism evidence="3 4">
    <name type="scientific">Brevibacillus brevis</name>
    <name type="common">Bacillus brevis</name>
    <dbReference type="NCBI Taxonomy" id="1393"/>
    <lineage>
        <taxon>Bacteria</taxon>
        <taxon>Bacillati</taxon>
        <taxon>Bacillota</taxon>
        <taxon>Bacilli</taxon>
        <taxon>Bacillales</taxon>
        <taxon>Paenibacillaceae</taxon>
        <taxon>Brevibacillus</taxon>
    </lineage>
</organism>
<evidence type="ECO:0008006" key="5">
    <source>
        <dbReference type="Google" id="ProtNLM"/>
    </source>
</evidence>
<keyword evidence="2" id="KW-1133">Transmembrane helix</keyword>
<accession>A0ABY9TAU7</accession>
<dbReference type="PROSITE" id="PS51257">
    <property type="entry name" value="PROKAR_LIPOPROTEIN"/>
    <property type="match status" value="1"/>
</dbReference>
<keyword evidence="2" id="KW-0472">Membrane</keyword>
<gene>
    <name evidence="3" type="ORF">RGB73_13175</name>
</gene>
<keyword evidence="4" id="KW-1185">Reference proteome</keyword>
<dbReference type="EMBL" id="CP134050">
    <property type="protein sequence ID" value="WNC17215.1"/>
    <property type="molecule type" value="Genomic_DNA"/>
</dbReference>
<name>A0ABY9TAU7_BREBE</name>
<keyword evidence="2" id="KW-0812">Transmembrane</keyword>
<evidence type="ECO:0000313" key="3">
    <source>
        <dbReference type="EMBL" id="WNC17215.1"/>
    </source>
</evidence>
<proteinExistence type="predicted"/>
<dbReference type="Proteomes" id="UP001256827">
    <property type="component" value="Chromosome"/>
</dbReference>
<sequence length="306" mass="35083">MTKRLKKSEFMMAYMIIITLACTVGGFFFGAHYMKTRIAAEQAAKQETEQKEAQKEKMLKEQKLYNEQDFVRFYYAVYAPLLDFRQAHFEEMGKWASLDQTQRADSLKRLTKMAERTLSTLEKNVPLPTSPLLAQSHTTFTNSLRAYLDSMEQLRSDQNSNAQSPADIASRLTLFQNSWLSAQELLYQSVAVWESAYVRKQPMPKTVPTATVSTNEWKQYPFHYRTYLAAIAMSGQKQWRNYSPEDLTARIDKLLASNEAQSLGVHDVKSALLLLEATDAVHAGDFKQMSSKLYSGLHTPEIPIYR</sequence>
<keyword evidence="1" id="KW-0175">Coiled coil</keyword>
<feature type="transmembrane region" description="Helical" evidence="2">
    <location>
        <begin position="12"/>
        <end position="34"/>
    </location>
</feature>
<reference evidence="3 4" key="1">
    <citation type="submission" date="2023-09" db="EMBL/GenBank/DDBJ databases">
        <title>Complete Genome and Methylome dissection of Bacillus brevis NEB573 original source of BbsI restriction endonuclease.</title>
        <authorList>
            <person name="Fomenkov A."/>
            <person name="Roberts R.D."/>
        </authorList>
    </citation>
    <scope>NUCLEOTIDE SEQUENCE [LARGE SCALE GENOMIC DNA]</scope>
    <source>
        <strain evidence="3 4">NEB573</strain>
    </source>
</reference>